<dbReference type="EMBL" id="KE503206">
    <property type="protein sequence ID" value="EPX74913.1"/>
    <property type="molecule type" value="Genomic_DNA"/>
</dbReference>
<dbReference type="Pfam" id="PF01237">
    <property type="entry name" value="Oxysterol_BP"/>
    <property type="match status" value="1"/>
</dbReference>
<dbReference type="OrthoDB" id="1854502at2759"/>
<evidence type="ECO:0000259" key="11">
    <source>
        <dbReference type="PROSITE" id="PS50003"/>
    </source>
</evidence>
<sequence>MMETVEVRSKSLLIQWLNVKPNSLLSWQIHVKRKSIKYDIYYKRTKGTSGNEYKFPAVLDARQQQQQQTQETEIQKLNAAGLELFYQGERCMAEKPNDGSVSIEKGGLYAFVFDNTFSKTTPKIISFLISVQSFPGSVRHNINSSGAPKQLVCGTLLKKRRKKGQGYARRYFTLDMLEGTLSYYANAHSSIMRGKLPLSIAVVSVSSESHEINVDSGIEIWNLRAHTHQDWLRWCNALERAKNTQAFSKLTVGERSQQSSSKQLDSIYSRLRECLDIAQTHRIGRSRSAINLNIPNIRIQLPDEHMTNSGNPRESIEESSPENSSAVITLRKVTRQLGSLLHELECFIQHHEFTKDQVSVSSPSSRVSMDSTVSHTWYDAEDDPTINHVTEALKDLNDSDGLLSSDRTTKNSDPDITFVDDSLHRTSTYEEESVSDSSVSDLSSEITEPEELVQSQESYDSIGSSDTADEDSEESAVNGIKSIEKFKDVDEYKPNPSRSKSRQGSVAHSISSKSKKNYTGSGHDTEGNASVSSTSTKNEGMPKNSKQAVAELYPLPHESVSRRQNIPAIVDPPPSIVSVLRRNIGKDISSICIPVVSNEPCSLLQRYSEDLEYSNLLDMANESAPELKIFYIAAFAVSNFSNMRHKERSVRKVFSPLLGETYELVREDKSYRFLAEKVSHRPLVVACQADSPKWEWRHSPRPIQKFWGKSIELNTHGDVNISLQCGNKFVFTKPACFLKNVAIGEKYVEPYDHMVITDSTTGDKAIVQFKVGGMFSGRSEEVYVKVIRSDGTQDPRSLKGKWTTSLDLVDTETGKMEKMIWEVGNLVEDPQKHCGMTTFAAQTNEITPIEDGLLPPTDTRLRPDQRLREQNRLDIAERLKLDLEQKQREERQEMERNHISWHPRWFSQVKTGKDDGSDPLWVMKEDQNSYWSCRQKGNWSKCPQLW</sequence>
<dbReference type="InterPro" id="IPR009038">
    <property type="entry name" value="GOLD_dom"/>
</dbReference>
<evidence type="ECO:0000256" key="8">
    <source>
        <dbReference type="RuleBase" id="RU003844"/>
    </source>
</evidence>
<feature type="region of interest" description="Disordered" evidence="10">
    <location>
        <begin position="398"/>
        <end position="545"/>
    </location>
</feature>
<protein>
    <submittedName>
        <fullName evidence="13">Sterol binding ankyrin repeat protein</fullName>
    </submittedName>
</protein>
<feature type="domain" description="PH" evidence="11">
    <location>
        <begin position="149"/>
        <end position="243"/>
    </location>
</feature>
<dbReference type="PROSITE" id="PS01013">
    <property type="entry name" value="OSBP"/>
    <property type="match status" value="1"/>
</dbReference>
<comment type="subcellular location">
    <subcellularLocation>
        <location evidence="1">Cytoplasm</location>
    </subcellularLocation>
</comment>
<dbReference type="OMA" id="SYFVRWV"/>
<dbReference type="GO" id="GO:0030011">
    <property type="term" value="P:maintenance of cell polarity"/>
    <property type="evidence" value="ECO:0007669"/>
    <property type="project" value="TreeGrafter"/>
</dbReference>
<dbReference type="GO" id="GO:0005886">
    <property type="term" value="C:plasma membrane"/>
    <property type="evidence" value="ECO:0007669"/>
    <property type="project" value="TreeGrafter"/>
</dbReference>
<dbReference type="Gene3D" id="2.30.29.30">
    <property type="entry name" value="Pleckstrin-homology domain (PH domain)/Phosphotyrosine-binding domain (PTB)"/>
    <property type="match status" value="1"/>
</dbReference>
<dbReference type="GO" id="GO:0006887">
    <property type="term" value="P:exocytosis"/>
    <property type="evidence" value="ECO:0007669"/>
    <property type="project" value="TreeGrafter"/>
</dbReference>
<dbReference type="GO" id="GO:0097038">
    <property type="term" value="C:perinuclear endoplasmic reticulum"/>
    <property type="evidence" value="ECO:0007669"/>
    <property type="project" value="TreeGrafter"/>
</dbReference>
<dbReference type="InterPro" id="IPR011993">
    <property type="entry name" value="PH-like_dom_sf"/>
</dbReference>
<accession>S9Q5I6</accession>
<dbReference type="GO" id="GO:0032541">
    <property type="term" value="C:cortical endoplasmic reticulum"/>
    <property type="evidence" value="ECO:0007669"/>
    <property type="project" value="TreeGrafter"/>
</dbReference>
<dbReference type="InterPro" id="IPR018494">
    <property type="entry name" value="Oxysterol-bd_CS"/>
</dbReference>
<dbReference type="SUPFAM" id="SSF144000">
    <property type="entry name" value="Oxysterol-binding protein-like"/>
    <property type="match status" value="1"/>
</dbReference>
<evidence type="ECO:0000313" key="14">
    <source>
        <dbReference type="Proteomes" id="UP000016088"/>
    </source>
</evidence>
<dbReference type="GO" id="GO:0035621">
    <property type="term" value="P:ER to Golgi ceramide transport"/>
    <property type="evidence" value="ECO:0007669"/>
    <property type="project" value="TreeGrafter"/>
</dbReference>
<dbReference type="GO" id="GO:0006897">
    <property type="term" value="P:endocytosis"/>
    <property type="evidence" value="ECO:0007669"/>
    <property type="project" value="TreeGrafter"/>
</dbReference>
<feature type="domain" description="GOLD" evidence="12">
    <location>
        <begin position="1"/>
        <end position="131"/>
    </location>
</feature>
<feature type="compositionally biased region" description="Polar residues" evidence="10">
    <location>
        <begin position="496"/>
        <end position="538"/>
    </location>
</feature>
<evidence type="ECO:0000256" key="10">
    <source>
        <dbReference type="SAM" id="MobiDB-lite"/>
    </source>
</evidence>
<dbReference type="GO" id="GO:0120009">
    <property type="term" value="P:intermembrane lipid transfer"/>
    <property type="evidence" value="ECO:0007669"/>
    <property type="project" value="UniProtKB-ARBA"/>
</dbReference>
<dbReference type="eggNOG" id="KOG1737">
    <property type="taxonomic scope" value="Eukaryota"/>
</dbReference>
<dbReference type="PANTHER" id="PTHR10972:SF203">
    <property type="entry name" value="OXYSTEROL-BINDING PROTEIN HOMOLOG 3"/>
    <property type="match status" value="1"/>
</dbReference>
<dbReference type="Gene3D" id="3.30.70.3490">
    <property type="match status" value="1"/>
</dbReference>
<feature type="compositionally biased region" description="Basic and acidic residues" evidence="10">
    <location>
        <begin position="482"/>
        <end position="493"/>
    </location>
</feature>
<evidence type="ECO:0000256" key="6">
    <source>
        <dbReference type="ARBA" id="ARBA00023055"/>
    </source>
</evidence>
<dbReference type="SUPFAM" id="SSF50729">
    <property type="entry name" value="PH domain-like"/>
    <property type="match status" value="1"/>
</dbReference>
<evidence type="ECO:0000256" key="9">
    <source>
        <dbReference type="SAM" id="Coils"/>
    </source>
</evidence>
<evidence type="ECO:0000256" key="5">
    <source>
        <dbReference type="ARBA" id="ARBA00022553"/>
    </source>
</evidence>
<feature type="compositionally biased region" description="Low complexity" evidence="10">
    <location>
        <begin position="435"/>
        <end position="445"/>
    </location>
</feature>
<dbReference type="PANTHER" id="PTHR10972">
    <property type="entry name" value="OXYSTEROL-BINDING PROTEIN-RELATED"/>
    <property type="match status" value="1"/>
</dbReference>
<dbReference type="Proteomes" id="UP000016088">
    <property type="component" value="Unassembled WGS sequence"/>
</dbReference>
<organism evidence="13 14">
    <name type="scientific">Schizosaccharomyces octosporus (strain yFS286)</name>
    <name type="common">Fission yeast</name>
    <name type="synonym">Octosporomyces octosporus</name>
    <dbReference type="NCBI Taxonomy" id="483514"/>
    <lineage>
        <taxon>Eukaryota</taxon>
        <taxon>Fungi</taxon>
        <taxon>Dikarya</taxon>
        <taxon>Ascomycota</taxon>
        <taxon>Taphrinomycotina</taxon>
        <taxon>Schizosaccharomycetes</taxon>
        <taxon>Schizosaccharomycetales</taxon>
        <taxon>Schizosaccharomycetaceae</taxon>
        <taxon>Schizosaccharomyces</taxon>
    </lineage>
</organism>
<dbReference type="VEuPathDB" id="FungiDB:SOCG_02392"/>
<keyword evidence="3" id="KW-0813">Transport</keyword>
<dbReference type="Gene3D" id="2.40.160.120">
    <property type="match status" value="1"/>
</dbReference>
<evidence type="ECO:0000259" key="12">
    <source>
        <dbReference type="PROSITE" id="PS50866"/>
    </source>
</evidence>
<dbReference type="FunFam" id="2.40.160.120:FF:000001">
    <property type="entry name" value="Oxysterol-binding protein"/>
    <property type="match status" value="1"/>
</dbReference>
<dbReference type="InterPro" id="IPR000648">
    <property type="entry name" value="Oxysterol-bd"/>
</dbReference>
<dbReference type="PROSITE" id="PS50003">
    <property type="entry name" value="PH_DOMAIN"/>
    <property type="match status" value="1"/>
</dbReference>
<dbReference type="InterPro" id="IPR036598">
    <property type="entry name" value="GOLD_dom_sf"/>
</dbReference>
<keyword evidence="14" id="KW-1185">Reference proteome</keyword>
<keyword evidence="4" id="KW-0963">Cytoplasm</keyword>
<feature type="compositionally biased region" description="Polar residues" evidence="10">
    <location>
        <begin position="453"/>
        <end position="463"/>
    </location>
</feature>
<keyword evidence="5" id="KW-0597">Phosphoprotein</keyword>
<evidence type="ECO:0000256" key="2">
    <source>
        <dbReference type="ARBA" id="ARBA00008842"/>
    </source>
</evidence>
<dbReference type="GO" id="GO:0032934">
    <property type="term" value="F:sterol binding"/>
    <property type="evidence" value="ECO:0007669"/>
    <property type="project" value="TreeGrafter"/>
</dbReference>
<dbReference type="GO" id="GO:0005829">
    <property type="term" value="C:cytosol"/>
    <property type="evidence" value="ECO:0007669"/>
    <property type="project" value="TreeGrafter"/>
</dbReference>
<reference evidence="13 14" key="1">
    <citation type="journal article" date="2011" name="Science">
        <title>Comparative functional genomics of the fission yeasts.</title>
        <authorList>
            <person name="Rhind N."/>
            <person name="Chen Z."/>
            <person name="Yassour M."/>
            <person name="Thompson D.A."/>
            <person name="Haas B.J."/>
            <person name="Habib N."/>
            <person name="Wapinski I."/>
            <person name="Roy S."/>
            <person name="Lin M.F."/>
            <person name="Heiman D.I."/>
            <person name="Young S.K."/>
            <person name="Furuya K."/>
            <person name="Guo Y."/>
            <person name="Pidoux A."/>
            <person name="Chen H.M."/>
            <person name="Robbertse B."/>
            <person name="Goldberg J.M."/>
            <person name="Aoki K."/>
            <person name="Bayne E.H."/>
            <person name="Berlin A.M."/>
            <person name="Desjardins C.A."/>
            <person name="Dobbs E."/>
            <person name="Dukaj L."/>
            <person name="Fan L."/>
            <person name="FitzGerald M.G."/>
            <person name="French C."/>
            <person name="Gujja S."/>
            <person name="Hansen K."/>
            <person name="Keifenheim D."/>
            <person name="Levin J.Z."/>
            <person name="Mosher R.A."/>
            <person name="Mueller C.A."/>
            <person name="Pfiffner J."/>
            <person name="Priest M."/>
            <person name="Russ C."/>
            <person name="Smialowska A."/>
            <person name="Swoboda P."/>
            <person name="Sykes S.M."/>
            <person name="Vaughn M."/>
            <person name="Vengrova S."/>
            <person name="Yoder R."/>
            <person name="Zeng Q."/>
            <person name="Allshire R."/>
            <person name="Baulcombe D."/>
            <person name="Birren B.W."/>
            <person name="Brown W."/>
            <person name="Ekwall K."/>
            <person name="Kellis M."/>
            <person name="Leatherwood J."/>
            <person name="Levin H."/>
            <person name="Margalit H."/>
            <person name="Martienssen R."/>
            <person name="Nieduszynski C.A."/>
            <person name="Spatafora J.W."/>
            <person name="Friedman N."/>
            <person name="Dalgaard J.Z."/>
            <person name="Baumann P."/>
            <person name="Niki H."/>
            <person name="Regev A."/>
            <person name="Nusbaum C."/>
        </authorList>
    </citation>
    <scope>NUCLEOTIDE SEQUENCE [LARGE SCALE GENOMIC DNA]</scope>
    <source>
        <strain evidence="14">yFS286</strain>
    </source>
</reference>
<dbReference type="GO" id="GO:0034727">
    <property type="term" value="P:piecemeal microautophagy of the nucleus"/>
    <property type="evidence" value="ECO:0007669"/>
    <property type="project" value="TreeGrafter"/>
</dbReference>
<dbReference type="Pfam" id="PF15409">
    <property type="entry name" value="PH_8"/>
    <property type="match status" value="1"/>
</dbReference>
<dbReference type="InterPro" id="IPR001849">
    <property type="entry name" value="PH_domain"/>
</dbReference>
<dbReference type="InterPro" id="IPR041680">
    <property type="entry name" value="PH_8"/>
</dbReference>
<dbReference type="GeneID" id="25031369"/>
<dbReference type="InterPro" id="IPR037239">
    <property type="entry name" value="OSBP_sf"/>
</dbReference>
<comment type="similarity">
    <text evidence="2 8">Belongs to the OSBP family.</text>
</comment>
<name>S9Q5I6_SCHOY</name>
<gene>
    <name evidence="13" type="ORF">SOCG_02392</name>
</gene>
<dbReference type="SMART" id="SM00233">
    <property type="entry name" value="PH"/>
    <property type="match status" value="1"/>
</dbReference>
<evidence type="ECO:0000256" key="3">
    <source>
        <dbReference type="ARBA" id="ARBA00022448"/>
    </source>
</evidence>
<dbReference type="PROSITE" id="PS50866">
    <property type="entry name" value="GOLD"/>
    <property type="match status" value="1"/>
</dbReference>
<evidence type="ECO:0000313" key="13">
    <source>
        <dbReference type="EMBL" id="EPX74913.1"/>
    </source>
</evidence>
<dbReference type="AlphaFoldDB" id="S9Q5I6"/>
<dbReference type="FunFam" id="2.30.29.30:FF:000369">
    <property type="entry name" value="Oxysterol binding protein"/>
    <property type="match status" value="1"/>
</dbReference>
<evidence type="ECO:0000256" key="4">
    <source>
        <dbReference type="ARBA" id="ARBA00022490"/>
    </source>
</evidence>
<proteinExistence type="inferred from homology"/>
<evidence type="ECO:0000256" key="7">
    <source>
        <dbReference type="ARBA" id="ARBA00023121"/>
    </source>
</evidence>
<keyword evidence="7" id="KW-0446">Lipid-binding</keyword>
<dbReference type="CDD" id="cd13289">
    <property type="entry name" value="PH_Osh3p_yeast"/>
    <property type="match status" value="1"/>
</dbReference>
<keyword evidence="6" id="KW-0445">Lipid transport</keyword>
<dbReference type="SUPFAM" id="SSF101576">
    <property type="entry name" value="Supernatant protein factor (SPF), C-terminal domain"/>
    <property type="match status" value="1"/>
</dbReference>
<keyword evidence="9" id="KW-0175">Coiled coil</keyword>
<feature type="coiled-coil region" evidence="9">
    <location>
        <begin position="866"/>
        <end position="896"/>
    </location>
</feature>
<evidence type="ECO:0000256" key="1">
    <source>
        <dbReference type="ARBA" id="ARBA00004496"/>
    </source>
</evidence>
<dbReference type="Gene3D" id="2.60.120.680">
    <property type="entry name" value="GOLD domain"/>
    <property type="match status" value="1"/>
</dbReference>
<dbReference type="HOGENOM" id="CLU_007105_4_0_1"/>
<feature type="region of interest" description="Disordered" evidence="10">
    <location>
        <begin position="302"/>
        <end position="325"/>
    </location>
</feature>
<dbReference type="RefSeq" id="XP_013016339.1">
    <property type="nucleotide sequence ID" value="XM_013160885.1"/>
</dbReference>